<dbReference type="OrthoDB" id="10016376at2759"/>
<comment type="caution">
    <text evidence="1">The sequence shown here is derived from an EMBL/GenBank/DDBJ whole genome shotgun (WGS) entry which is preliminary data.</text>
</comment>
<dbReference type="CDD" id="cd00590">
    <property type="entry name" value="RRM_SF"/>
    <property type="match status" value="1"/>
</dbReference>
<dbReference type="GO" id="GO:0003676">
    <property type="term" value="F:nucleic acid binding"/>
    <property type="evidence" value="ECO:0007669"/>
    <property type="project" value="InterPro"/>
</dbReference>
<accession>A0A814W3B0</accession>
<dbReference type="InterPro" id="IPR035979">
    <property type="entry name" value="RBD_domain_sf"/>
</dbReference>
<reference evidence="1" key="1">
    <citation type="submission" date="2021-02" db="EMBL/GenBank/DDBJ databases">
        <authorList>
            <person name="Nowell W R."/>
        </authorList>
    </citation>
    <scope>NUCLEOTIDE SEQUENCE</scope>
</reference>
<gene>
    <name evidence="1" type="ORF">BJG266_LOCUS26769</name>
    <name evidence="2" type="ORF">QVE165_LOCUS41290</name>
</gene>
<dbReference type="AlphaFoldDB" id="A0A814W3B0"/>
<keyword evidence="3" id="KW-1185">Reference proteome</keyword>
<proteinExistence type="predicted"/>
<evidence type="ECO:0000313" key="2">
    <source>
        <dbReference type="EMBL" id="CAF1466609.1"/>
    </source>
</evidence>
<dbReference type="Proteomes" id="UP000663877">
    <property type="component" value="Unassembled WGS sequence"/>
</dbReference>
<dbReference type="EMBL" id="CAJNOI010000231">
    <property type="protein sequence ID" value="CAF1198697.1"/>
    <property type="molecule type" value="Genomic_DNA"/>
</dbReference>
<evidence type="ECO:0000313" key="1">
    <source>
        <dbReference type="EMBL" id="CAF1198697.1"/>
    </source>
</evidence>
<dbReference type="EMBL" id="CAJNOM010000490">
    <property type="protein sequence ID" value="CAF1466609.1"/>
    <property type="molecule type" value="Genomic_DNA"/>
</dbReference>
<organism evidence="1 4">
    <name type="scientific">Adineta steineri</name>
    <dbReference type="NCBI Taxonomy" id="433720"/>
    <lineage>
        <taxon>Eukaryota</taxon>
        <taxon>Metazoa</taxon>
        <taxon>Spiralia</taxon>
        <taxon>Gnathifera</taxon>
        <taxon>Rotifera</taxon>
        <taxon>Eurotatoria</taxon>
        <taxon>Bdelloidea</taxon>
        <taxon>Adinetida</taxon>
        <taxon>Adinetidae</taxon>
        <taxon>Adineta</taxon>
    </lineage>
</organism>
<evidence type="ECO:0000313" key="4">
    <source>
        <dbReference type="Proteomes" id="UP000663877"/>
    </source>
</evidence>
<dbReference type="Proteomes" id="UP000663832">
    <property type="component" value="Unassembled WGS sequence"/>
</dbReference>
<name>A0A814W3B0_9BILA</name>
<evidence type="ECO:0008006" key="5">
    <source>
        <dbReference type="Google" id="ProtNLM"/>
    </source>
</evidence>
<dbReference type="SUPFAM" id="SSF54928">
    <property type="entry name" value="RNA-binding domain, RBD"/>
    <property type="match status" value="1"/>
</dbReference>
<evidence type="ECO:0000313" key="3">
    <source>
        <dbReference type="Proteomes" id="UP000663832"/>
    </source>
</evidence>
<sequence length="281" mass="32340">MASNTPTGGWRVKVVSLPESVTYAQLTQTFALPYSCVYLPKVDDVGTCYAWIENFTDEEEANKFAKQWTNSTVFGRHIKCIVKPPIIKPDILRPSHKSSRSGINKLSHNKPGVSATWQDFEKCEKYKLCDKRGGEYKRPDHSATNNESNSIETETSENQKFVAFVKHAYIQCDGNRCAKCERCRDWYFTGSPKDCRWIQDYKNGKNDEWRRFYGGGLDKDFARRSDAKCSKRDLVDHDNNYSDSCAIRCDLRSSICLCEDNMNVEKSMNKNKYSHVIKNVI</sequence>
<protein>
    <recommendedName>
        <fullName evidence="5">RRM domain-containing protein</fullName>
    </recommendedName>
</protein>